<dbReference type="SUPFAM" id="SSF50494">
    <property type="entry name" value="Trypsin-like serine proteases"/>
    <property type="match status" value="1"/>
</dbReference>
<evidence type="ECO:0000313" key="3">
    <source>
        <dbReference type="Proteomes" id="UP001239909"/>
    </source>
</evidence>
<accession>A0ABQ6LGL2</accession>
<name>A0ABQ6LGL2_9RHOB</name>
<evidence type="ECO:0000256" key="1">
    <source>
        <dbReference type="SAM" id="Phobius"/>
    </source>
</evidence>
<dbReference type="PANTHER" id="PTHR43019:SF23">
    <property type="entry name" value="PROTEASE DO-LIKE 5, CHLOROPLASTIC"/>
    <property type="match status" value="1"/>
</dbReference>
<reference evidence="2 3" key="1">
    <citation type="submission" date="2023-04" db="EMBL/GenBank/DDBJ databases">
        <title>Marinoamorphus aggregata gen. nov., sp. Nov., isolate from tissue of brittle star Ophioplocus japonicus.</title>
        <authorList>
            <person name="Kawano K."/>
            <person name="Sawayama S."/>
            <person name="Nakagawa S."/>
        </authorList>
    </citation>
    <scope>NUCLEOTIDE SEQUENCE [LARGE SCALE GENOMIC DNA]</scope>
    <source>
        <strain evidence="2 3">NKW23</strain>
    </source>
</reference>
<sequence>MTERDANADPAADEPPIVAALHHLTGRSRGQVSWLSREAHGVHVSDSGAIRVTADGRSLPGMTPCARFHQAGRSYVLDAVGEAVLWVNRVPLRERHLHHGDMIEFGEQGPLSRFELIDAQHPIRRTLPEILSDMMAYLRVSRRPLHRRLPRALGGLALSLLKETTILFRVSVVLALAVIIVLGIRQGREIDRIEADMRSGATRLDAISTAIARDRETALRPGDLDAVRQELGQAVQRQSARIETLEFRWKAGAEAIAGARGSIAFLHGSFGLRDGATGRMLRHAVDATGRPLSSPLGRPLLTLEGDGPVAEREFTGTGFLVGGGRLLATNRHVALPWERDAATVASAGMGLEPVMLVFRGYFPDRPEPLELSLRAASDSVDLAVLDIGGPVDGLADLPLAEAPPRIGAEIIAMGYPTGLRAMLAQSGDAFVAALQAEAQSLDLEGVAARLAEAGHIRPLASRGIVGQISPEAVVFDAETTHGGSGGPLLDLSGHVVAIQSAIVPEFGGSNLGVPAVELRRLLDTLESAGVH</sequence>
<comment type="caution">
    <text evidence="2">The sequence shown here is derived from an EMBL/GenBank/DDBJ whole genome shotgun (WGS) entry which is preliminary data.</text>
</comment>
<dbReference type="Proteomes" id="UP001239909">
    <property type="component" value="Unassembled WGS sequence"/>
</dbReference>
<feature type="transmembrane region" description="Helical" evidence="1">
    <location>
        <begin position="166"/>
        <end position="184"/>
    </location>
</feature>
<dbReference type="Pfam" id="PF13365">
    <property type="entry name" value="Trypsin_2"/>
    <property type="match status" value="1"/>
</dbReference>
<dbReference type="RefSeq" id="WP_285671218.1">
    <property type="nucleotide sequence ID" value="NZ_BSYI01000010.1"/>
</dbReference>
<dbReference type="PANTHER" id="PTHR43019">
    <property type="entry name" value="SERINE ENDOPROTEASE DEGS"/>
    <property type="match status" value="1"/>
</dbReference>
<keyword evidence="3" id="KW-1185">Reference proteome</keyword>
<protein>
    <recommendedName>
        <fullName evidence="4">Serine protease</fullName>
    </recommendedName>
</protein>
<evidence type="ECO:0000313" key="2">
    <source>
        <dbReference type="EMBL" id="GMG82441.1"/>
    </source>
</evidence>
<dbReference type="InterPro" id="IPR009003">
    <property type="entry name" value="Peptidase_S1_PA"/>
</dbReference>
<keyword evidence="1" id="KW-0472">Membrane</keyword>
<keyword evidence="1" id="KW-0812">Transmembrane</keyword>
<gene>
    <name evidence="2" type="ORF">LNKW23_16540</name>
</gene>
<evidence type="ECO:0008006" key="4">
    <source>
        <dbReference type="Google" id="ProtNLM"/>
    </source>
</evidence>
<dbReference type="Gene3D" id="2.40.10.120">
    <property type="match status" value="1"/>
</dbReference>
<keyword evidence="1" id="KW-1133">Transmembrane helix</keyword>
<proteinExistence type="predicted"/>
<organism evidence="2 3">
    <name type="scientific">Paralimibaculum aggregatum</name>
    <dbReference type="NCBI Taxonomy" id="3036245"/>
    <lineage>
        <taxon>Bacteria</taxon>
        <taxon>Pseudomonadati</taxon>
        <taxon>Pseudomonadota</taxon>
        <taxon>Alphaproteobacteria</taxon>
        <taxon>Rhodobacterales</taxon>
        <taxon>Paracoccaceae</taxon>
        <taxon>Paralimibaculum</taxon>
    </lineage>
</organism>
<dbReference type="EMBL" id="BSYI01000010">
    <property type="protein sequence ID" value="GMG82441.1"/>
    <property type="molecule type" value="Genomic_DNA"/>
</dbReference>